<proteinExistence type="inferred from homology"/>
<dbReference type="PANTHER" id="PTHR43918:SF4">
    <property type="entry name" value="CARBOXYLIC ESTER HYDROLASE"/>
    <property type="match status" value="1"/>
</dbReference>
<dbReference type="InterPro" id="IPR002018">
    <property type="entry name" value="CarbesteraseB"/>
</dbReference>
<evidence type="ECO:0000259" key="3">
    <source>
        <dbReference type="Pfam" id="PF00135"/>
    </source>
</evidence>
<evidence type="ECO:0000256" key="1">
    <source>
        <dbReference type="ARBA" id="ARBA00005964"/>
    </source>
</evidence>
<dbReference type="Gene3D" id="3.40.50.1820">
    <property type="entry name" value="alpha/beta hydrolase"/>
    <property type="match status" value="1"/>
</dbReference>
<reference evidence="5" key="1">
    <citation type="journal article" date="2017" name="Genome Biol.">
        <title>Comparative genomics reveals high biological diversity and specific adaptations in the industrially and medically important fungal genus Aspergillus.</title>
        <authorList>
            <person name="de Vries R.P."/>
            <person name="Riley R."/>
            <person name="Wiebenga A."/>
            <person name="Aguilar-Osorio G."/>
            <person name="Amillis S."/>
            <person name="Uchima C.A."/>
            <person name="Anderluh G."/>
            <person name="Asadollahi M."/>
            <person name="Askin M."/>
            <person name="Barry K."/>
            <person name="Battaglia E."/>
            <person name="Bayram O."/>
            <person name="Benocci T."/>
            <person name="Braus-Stromeyer S.A."/>
            <person name="Caldana C."/>
            <person name="Canovas D."/>
            <person name="Cerqueira G.C."/>
            <person name="Chen F."/>
            <person name="Chen W."/>
            <person name="Choi C."/>
            <person name="Clum A."/>
            <person name="Dos Santos R.A."/>
            <person name="Damasio A.R."/>
            <person name="Diallinas G."/>
            <person name="Emri T."/>
            <person name="Fekete E."/>
            <person name="Flipphi M."/>
            <person name="Freyberg S."/>
            <person name="Gallo A."/>
            <person name="Gournas C."/>
            <person name="Habgood R."/>
            <person name="Hainaut M."/>
            <person name="Harispe M.L."/>
            <person name="Henrissat B."/>
            <person name="Hilden K.S."/>
            <person name="Hope R."/>
            <person name="Hossain A."/>
            <person name="Karabika E."/>
            <person name="Karaffa L."/>
            <person name="Karanyi Z."/>
            <person name="Krasevec N."/>
            <person name="Kuo A."/>
            <person name="Kusch H."/>
            <person name="LaButti K."/>
            <person name="Lagendijk E.L."/>
            <person name="Lapidus A."/>
            <person name="Levasseur A."/>
            <person name="Lindquist E."/>
            <person name="Lipzen A."/>
            <person name="Logrieco A.F."/>
            <person name="MacCabe A."/>
            <person name="Maekelae M.R."/>
            <person name="Malavazi I."/>
            <person name="Melin P."/>
            <person name="Meyer V."/>
            <person name="Mielnichuk N."/>
            <person name="Miskei M."/>
            <person name="Molnar A.P."/>
            <person name="Mule G."/>
            <person name="Ngan C.Y."/>
            <person name="Orejas M."/>
            <person name="Orosz E."/>
            <person name="Ouedraogo J.P."/>
            <person name="Overkamp K.M."/>
            <person name="Park H.-S."/>
            <person name="Perrone G."/>
            <person name="Piumi F."/>
            <person name="Punt P.J."/>
            <person name="Ram A.F."/>
            <person name="Ramon A."/>
            <person name="Rauscher S."/>
            <person name="Record E."/>
            <person name="Riano-Pachon D.M."/>
            <person name="Robert V."/>
            <person name="Roehrig J."/>
            <person name="Ruller R."/>
            <person name="Salamov A."/>
            <person name="Salih N.S."/>
            <person name="Samson R.A."/>
            <person name="Sandor E."/>
            <person name="Sanguinetti M."/>
            <person name="Schuetze T."/>
            <person name="Sepcic K."/>
            <person name="Shelest E."/>
            <person name="Sherlock G."/>
            <person name="Sophianopoulou V."/>
            <person name="Squina F.M."/>
            <person name="Sun H."/>
            <person name="Susca A."/>
            <person name="Todd R.B."/>
            <person name="Tsang A."/>
            <person name="Unkles S.E."/>
            <person name="van de Wiele N."/>
            <person name="van Rossen-Uffink D."/>
            <person name="Oliveira J.V."/>
            <person name="Vesth T.C."/>
            <person name="Visser J."/>
            <person name="Yu J.-H."/>
            <person name="Zhou M."/>
            <person name="Andersen M.R."/>
            <person name="Archer D.B."/>
            <person name="Baker S.E."/>
            <person name="Benoit I."/>
            <person name="Brakhage A.A."/>
            <person name="Braus G.H."/>
            <person name="Fischer R."/>
            <person name="Frisvad J.C."/>
            <person name="Goldman G.H."/>
            <person name="Houbraken J."/>
            <person name="Oakley B."/>
            <person name="Pocsi I."/>
            <person name="Scazzocchio C."/>
            <person name="Seiboth B."/>
            <person name="vanKuyk P.A."/>
            <person name="Wortman J."/>
            <person name="Dyer P.S."/>
            <person name="Grigoriev I.V."/>
        </authorList>
    </citation>
    <scope>NUCLEOTIDE SEQUENCE [LARGE SCALE GENOMIC DNA]</scope>
    <source>
        <strain evidence="5">CBS 506.65</strain>
    </source>
</reference>
<dbReference type="Proteomes" id="UP000184188">
    <property type="component" value="Unassembled WGS sequence"/>
</dbReference>
<feature type="domain" description="Carboxylesterase type B" evidence="3">
    <location>
        <begin position="12"/>
        <end position="229"/>
    </location>
</feature>
<dbReference type="InterPro" id="IPR050654">
    <property type="entry name" value="AChE-related_enzymes"/>
</dbReference>
<accession>A0A1L9S620</accession>
<dbReference type="RefSeq" id="XP_022577129.1">
    <property type="nucleotide sequence ID" value="XM_022727589.1"/>
</dbReference>
<dbReference type="EMBL" id="KV878358">
    <property type="protein sequence ID" value="OJJ42619.1"/>
    <property type="molecule type" value="Genomic_DNA"/>
</dbReference>
<dbReference type="VEuPathDB" id="FungiDB:ASPZODRAFT_20388"/>
<dbReference type="STRING" id="1073090.A0A1L9S620"/>
<sequence length="231" mass="25461">MSLNYQTLILCEALECMRQLPMETLLEAAYAFELTIESFGGFDVFIPTSPSSFIPDSPSTLLKTGRFVRNIDILSGWTENDGSLWTSTDLAYDLDVADFFAASYPGLTNATIQKAMALHPLSQFANNTTLDPAISAQYFRASQMQRDLMMTCVSLLTVQTNTEYGGDKVSNYLYALNQTVFATFFDLEGVPYYGVPHFSEIPYVFDNLAEGEFAAVATASDYELASAMSAS</sequence>
<keyword evidence="5" id="KW-1185">Reference proteome</keyword>
<dbReference type="Pfam" id="PF00135">
    <property type="entry name" value="COesterase"/>
    <property type="match status" value="1"/>
</dbReference>
<dbReference type="OrthoDB" id="408631at2759"/>
<dbReference type="SUPFAM" id="SSF53474">
    <property type="entry name" value="alpha/beta-Hydrolases"/>
    <property type="match status" value="1"/>
</dbReference>
<evidence type="ECO:0000256" key="2">
    <source>
        <dbReference type="ARBA" id="ARBA00022801"/>
    </source>
</evidence>
<dbReference type="PANTHER" id="PTHR43918">
    <property type="entry name" value="ACETYLCHOLINESTERASE"/>
    <property type="match status" value="1"/>
</dbReference>
<dbReference type="AlphaFoldDB" id="A0A1L9S620"/>
<dbReference type="GeneID" id="34614053"/>
<organism evidence="4 5">
    <name type="scientific">Penicilliopsis zonata CBS 506.65</name>
    <dbReference type="NCBI Taxonomy" id="1073090"/>
    <lineage>
        <taxon>Eukaryota</taxon>
        <taxon>Fungi</taxon>
        <taxon>Dikarya</taxon>
        <taxon>Ascomycota</taxon>
        <taxon>Pezizomycotina</taxon>
        <taxon>Eurotiomycetes</taxon>
        <taxon>Eurotiomycetidae</taxon>
        <taxon>Eurotiales</taxon>
        <taxon>Aspergillaceae</taxon>
        <taxon>Penicilliopsis</taxon>
    </lineage>
</organism>
<keyword evidence="2" id="KW-0378">Hydrolase</keyword>
<name>A0A1L9S620_9EURO</name>
<dbReference type="GO" id="GO:0052689">
    <property type="term" value="F:carboxylic ester hydrolase activity"/>
    <property type="evidence" value="ECO:0007669"/>
    <property type="project" value="TreeGrafter"/>
</dbReference>
<comment type="similarity">
    <text evidence="1">Belongs to the type-B carboxylesterase/lipase family.</text>
</comment>
<gene>
    <name evidence="4" type="ORF">ASPZODRAFT_20388</name>
</gene>
<protein>
    <recommendedName>
        <fullName evidence="3">Carboxylesterase type B domain-containing protein</fullName>
    </recommendedName>
</protein>
<evidence type="ECO:0000313" key="4">
    <source>
        <dbReference type="EMBL" id="OJJ42619.1"/>
    </source>
</evidence>
<dbReference type="InterPro" id="IPR029058">
    <property type="entry name" value="AB_hydrolase_fold"/>
</dbReference>
<evidence type="ECO:0000313" key="5">
    <source>
        <dbReference type="Proteomes" id="UP000184188"/>
    </source>
</evidence>